<keyword evidence="3" id="KW-1185">Reference proteome</keyword>
<feature type="signal peptide" evidence="1">
    <location>
        <begin position="1"/>
        <end position="20"/>
    </location>
</feature>
<feature type="chain" id="PRO_5020566566" evidence="1">
    <location>
        <begin position="21"/>
        <end position="144"/>
    </location>
</feature>
<organism evidence="2 3">
    <name type="scientific">Oleiharenicola lentus</name>
    <dbReference type="NCBI Taxonomy" id="2508720"/>
    <lineage>
        <taxon>Bacteria</taxon>
        <taxon>Pseudomonadati</taxon>
        <taxon>Verrucomicrobiota</taxon>
        <taxon>Opitutia</taxon>
        <taxon>Opitutales</taxon>
        <taxon>Opitutaceae</taxon>
        <taxon>Oleiharenicola</taxon>
    </lineage>
</organism>
<name>A0A4Q1C9T3_9BACT</name>
<keyword evidence="1" id="KW-0732">Signal</keyword>
<evidence type="ECO:0000313" key="3">
    <source>
        <dbReference type="Proteomes" id="UP000290218"/>
    </source>
</evidence>
<dbReference type="EMBL" id="SDHX01000001">
    <property type="protein sequence ID" value="RXK55793.1"/>
    <property type="molecule type" value="Genomic_DNA"/>
</dbReference>
<dbReference type="RefSeq" id="WP_129047158.1">
    <property type="nucleotide sequence ID" value="NZ_SDHX01000001.1"/>
</dbReference>
<sequence>MKRFLLTLLALAILAPLSRAADKLKDVVVKPGETVYIRFDVQPKKLRLAAISREADPAAQVIFTLVKDESKPLLKLRIENKLSADLKFRAEIRSKTLRLRTPLQIVPVVAGKVGYETMPAAVEELAAFDFAYARYTPAPETPKG</sequence>
<evidence type="ECO:0000313" key="2">
    <source>
        <dbReference type="EMBL" id="RXK55793.1"/>
    </source>
</evidence>
<comment type="caution">
    <text evidence="2">The sequence shown here is derived from an EMBL/GenBank/DDBJ whole genome shotgun (WGS) entry which is preliminary data.</text>
</comment>
<protein>
    <submittedName>
        <fullName evidence="2">Uncharacterized protein</fullName>
    </submittedName>
</protein>
<dbReference type="OrthoDB" id="9863075at2"/>
<evidence type="ECO:0000256" key="1">
    <source>
        <dbReference type="SAM" id="SignalP"/>
    </source>
</evidence>
<accession>A0A4Q1C9T3</accession>
<reference evidence="2 3" key="1">
    <citation type="submission" date="2019-01" db="EMBL/GenBank/DDBJ databases">
        <title>Lacunisphaera sp. strain TWA-58.</title>
        <authorList>
            <person name="Chen W.-M."/>
        </authorList>
    </citation>
    <scope>NUCLEOTIDE SEQUENCE [LARGE SCALE GENOMIC DNA]</scope>
    <source>
        <strain evidence="2 3">TWA-58</strain>
    </source>
</reference>
<dbReference type="Proteomes" id="UP000290218">
    <property type="component" value="Unassembled WGS sequence"/>
</dbReference>
<gene>
    <name evidence="2" type="ORF">ESB00_07880</name>
</gene>
<dbReference type="AlphaFoldDB" id="A0A4Q1C9T3"/>
<proteinExistence type="predicted"/>